<dbReference type="Gene3D" id="3.20.20.80">
    <property type="entry name" value="Glycosidases"/>
    <property type="match status" value="1"/>
</dbReference>
<dbReference type="Pfam" id="PF02837">
    <property type="entry name" value="Glyco_hydro_2_N"/>
    <property type="match status" value="1"/>
</dbReference>
<dbReference type="InterPro" id="IPR006102">
    <property type="entry name" value="Ig-like_GH2"/>
</dbReference>
<dbReference type="PANTHER" id="PTHR42732">
    <property type="entry name" value="BETA-GALACTOSIDASE"/>
    <property type="match status" value="1"/>
</dbReference>
<proteinExistence type="inferred from homology"/>
<reference evidence="9 10" key="1">
    <citation type="journal article" date="2017" name="Int. J. Syst. Evol. Microbiol.">
        <title>Pseudokineococcus basanitobsidens sp. nov., isolated from volcanic rock.</title>
        <authorList>
            <person name="Lee D.W."/>
            <person name="Park M.Y."/>
            <person name="Kim J.J."/>
            <person name="Kim B.S."/>
        </authorList>
    </citation>
    <scope>NUCLEOTIDE SEQUENCE [LARGE SCALE GENOMIC DNA]</scope>
    <source>
        <strain evidence="9 10">DSM 103726</strain>
    </source>
</reference>
<sequence length="851" mass="92109">MTLRRPRPTPQARAGLPAAPRSRSRRSAAVVAGAALAASLTVAAPASQAAPSAVEPLEPPLSTPWTDEVSADNALPEYPRPALAREQWQNLNGEWQFEEIGEDETPTPGAALDDRIIVPYPVESALSGVQDEEVDSMVYRRTFTVPRDWRVGTRQDLRLNFGAVDWAATVWVNGQQVAEHTGGYDAFSVDVTDALRPGRGPQELIVKAVDPTDAAGIPVGKQREDPGGIFYTASSGIWQTVWMEPVPSTSAVTELDVTPDLDASAFRMTVGAEGASRLATVEAVVTGEDGEEVARASGTPGAELVLPVEDPRLWSPDDPFLYDMTVTLRDGRGVDTVTSYAGMRSIEVGEVDGDQRFLLNGEPVFLQSTLDQGYWPDGIYTAPTDEALRFDIEQTKKYGFNTIRKHIKVEPARWYYWADRLGMMVWQDMPSTRIDDSLPESDHEKFEDELHRMVDQHDSVTSIIGWIPFNEGWGEWSREATARIAGDVAEQDPSRVVNAASGVNCCLSKGDSGAGDVIDWHQYQGPAFPTPDGERAPIDGEHGGLTLPVEGHTWPGGSLNPYGAVADEAALNAAYVDNQEKVAQGARGTLAGSIYTQITDVETELNGLWTYDRQVEKVDPAQLRAVHERIYRAADNREALPPALQGTGYWPMDEGSGDVAADAVDGADLDFPAGVSWTDGRPGSAVEVDGSQWGETDEPVVDTDYGYSVSAWVRMDSKDGFKTAVSQDGTSASAFFLQYSNEDDAFAFSFVGRRAVAADVGSPELGRWYHLTGVRDVYAGQLRIYVDGQLAGETAAGAGDRTAGPTVVGRGLFDGNPVDFWDGALDEVHVYDHVLAPSEIQRIATAEQPQG</sequence>
<feature type="signal peptide" evidence="7">
    <location>
        <begin position="1"/>
        <end position="43"/>
    </location>
</feature>
<keyword evidence="2 7" id="KW-0732">Signal</keyword>
<dbReference type="Gene3D" id="2.60.40.10">
    <property type="entry name" value="Immunoglobulins"/>
    <property type="match status" value="1"/>
</dbReference>
<dbReference type="EMBL" id="JBBIAA010000002">
    <property type="protein sequence ID" value="MEJ5944441.1"/>
    <property type="molecule type" value="Genomic_DNA"/>
</dbReference>
<dbReference type="InterPro" id="IPR013783">
    <property type="entry name" value="Ig-like_fold"/>
</dbReference>
<keyword evidence="10" id="KW-1185">Reference proteome</keyword>
<dbReference type="Pfam" id="PF13385">
    <property type="entry name" value="Laminin_G_3"/>
    <property type="match status" value="1"/>
</dbReference>
<evidence type="ECO:0000256" key="3">
    <source>
        <dbReference type="ARBA" id="ARBA00022801"/>
    </source>
</evidence>
<accession>A0ABU8RH89</accession>
<dbReference type="InterPro" id="IPR006104">
    <property type="entry name" value="Glyco_hydro_2_N"/>
</dbReference>
<dbReference type="Pfam" id="PF00703">
    <property type="entry name" value="Glyco_hydro_2"/>
    <property type="match status" value="1"/>
</dbReference>
<dbReference type="InterPro" id="IPR013320">
    <property type="entry name" value="ConA-like_dom_sf"/>
</dbReference>
<dbReference type="PANTHER" id="PTHR42732:SF2">
    <property type="entry name" value="BETA-MANNOSIDASE"/>
    <property type="match status" value="1"/>
</dbReference>
<dbReference type="SUPFAM" id="SSF49303">
    <property type="entry name" value="beta-Galactosidase/glucuronidase domain"/>
    <property type="match status" value="1"/>
</dbReference>
<name>A0ABU8RH89_9ACTN</name>
<evidence type="ECO:0000256" key="6">
    <source>
        <dbReference type="SAM" id="MobiDB-lite"/>
    </source>
</evidence>
<evidence type="ECO:0000313" key="9">
    <source>
        <dbReference type="EMBL" id="MEJ5944441.1"/>
    </source>
</evidence>
<keyword evidence="4" id="KW-1015">Disulfide bond</keyword>
<dbReference type="SUPFAM" id="SSF49785">
    <property type="entry name" value="Galactose-binding domain-like"/>
    <property type="match status" value="1"/>
</dbReference>
<dbReference type="Gene3D" id="2.60.120.260">
    <property type="entry name" value="Galactose-binding domain-like"/>
    <property type="match status" value="1"/>
</dbReference>
<evidence type="ECO:0000256" key="2">
    <source>
        <dbReference type="ARBA" id="ARBA00022729"/>
    </source>
</evidence>
<dbReference type="RefSeq" id="WP_339573820.1">
    <property type="nucleotide sequence ID" value="NZ_JBBIAA010000002.1"/>
</dbReference>
<dbReference type="InterPro" id="IPR036156">
    <property type="entry name" value="Beta-gal/glucu_dom_sf"/>
</dbReference>
<dbReference type="InterPro" id="IPR051913">
    <property type="entry name" value="GH2_Domain-Containing"/>
</dbReference>
<evidence type="ECO:0000256" key="4">
    <source>
        <dbReference type="ARBA" id="ARBA00023157"/>
    </source>
</evidence>
<comment type="similarity">
    <text evidence="1">Belongs to the glycosyl hydrolase 2 family.</text>
</comment>
<keyword evidence="5" id="KW-0326">Glycosidase</keyword>
<protein>
    <submittedName>
        <fullName evidence="9">LamG-like jellyroll fold domain-containing protein</fullName>
    </submittedName>
</protein>
<keyword evidence="3" id="KW-0378">Hydrolase</keyword>
<dbReference type="Proteomes" id="UP001387100">
    <property type="component" value="Unassembled WGS sequence"/>
</dbReference>
<evidence type="ECO:0000259" key="8">
    <source>
        <dbReference type="SMART" id="SM00560"/>
    </source>
</evidence>
<feature type="domain" description="LamG-like jellyroll fold" evidence="8">
    <location>
        <begin position="705"/>
        <end position="838"/>
    </location>
</feature>
<gene>
    <name evidence="9" type="ORF">WDZ17_03935</name>
</gene>
<comment type="caution">
    <text evidence="9">The sequence shown here is derived from an EMBL/GenBank/DDBJ whole genome shotgun (WGS) entry which is preliminary data.</text>
</comment>
<organism evidence="9 10">
    <name type="scientific">Pseudokineococcus basanitobsidens</name>
    <dbReference type="NCBI Taxonomy" id="1926649"/>
    <lineage>
        <taxon>Bacteria</taxon>
        <taxon>Bacillati</taxon>
        <taxon>Actinomycetota</taxon>
        <taxon>Actinomycetes</taxon>
        <taxon>Kineosporiales</taxon>
        <taxon>Kineosporiaceae</taxon>
        <taxon>Pseudokineococcus</taxon>
    </lineage>
</organism>
<evidence type="ECO:0000256" key="5">
    <source>
        <dbReference type="ARBA" id="ARBA00023295"/>
    </source>
</evidence>
<feature type="chain" id="PRO_5047063671" evidence="7">
    <location>
        <begin position="44"/>
        <end position="851"/>
    </location>
</feature>
<feature type="region of interest" description="Disordered" evidence="6">
    <location>
        <begin position="1"/>
        <end position="26"/>
    </location>
</feature>
<dbReference type="InterPro" id="IPR017853">
    <property type="entry name" value="GH"/>
</dbReference>
<feature type="compositionally biased region" description="Low complexity" evidence="6">
    <location>
        <begin position="12"/>
        <end position="26"/>
    </location>
</feature>
<evidence type="ECO:0000256" key="7">
    <source>
        <dbReference type="SAM" id="SignalP"/>
    </source>
</evidence>
<dbReference type="SMART" id="SM00560">
    <property type="entry name" value="LamGL"/>
    <property type="match status" value="1"/>
</dbReference>
<evidence type="ECO:0000256" key="1">
    <source>
        <dbReference type="ARBA" id="ARBA00007401"/>
    </source>
</evidence>
<dbReference type="SUPFAM" id="SSF49899">
    <property type="entry name" value="Concanavalin A-like lectins/glucanases"/>
    <property type="match status" value="1"/>
</dbReference>
<dbReference type="InterPro" id="IPR006558">
    <property type="entry name" value="LamG-like"/>
</dbReference>
<dbReference type="SUPFAM" id="SSF51445">
    <property type="entry name" value="(Trans)glycosidases"/>
    <property type="match status" value="1"/>
</dbReference>
<dbReference type="Gene3D" id="2.60.120.200">
    <property type="match status" value="1"/>
</dbReference>
<evidence type="ECO:0000313" key="10">
    <source>
        <dbReference type="Proteomes" id="UP001387100"/>
    </source>
</evidence>
<feature type="region of interest" description="Disordered" evidence="6">
    <location>
        <begin position="51"/>
        <end position="73"/>
    </location>
</feature>
<dbReference type="InterPro" id="IPR008979">
    <property type="entry name" value="Galactose-bd-like_sf"/>
</dbReference>